<dbReference type="OrthoDB" id="9775392at2"/>
<dbReference type="InterPro" id="IPR036390">
    <property type="entry name" value="WH_DNA-bd_sf"/>
</dbReference>
<dbReference type="PRINTS" id="PR00039">
    <property type="entry name" value="HTHLYSR"/>
</dbReference>
<gene>
    <name evidence="8" type="ordered locus">Adeh_0312</name>
</gene>
<dbReference type="GO" id="GO:0032993">
    <property type="term" value="C:protein-DNA complex"/>
    <property type="evidence" value="ECO:0007669"/>
    <property type="project" value="TreeGrafter"/>
</dbReference>
<keyword evidence="3" id="KW-0238">DNA-binding</keyword>
<feature type="region of interest" description="Disordered" evidence="6">
    <location>
        <begin position="302"/>
        <end position="323"/>
    </location>
</feature>
<dbReference type="eggNOG" id="COG0583">
    <property type="taxonomic scope" value="Bacteria"/>
</dbReference>
<evidence type="ECO:0000313" key="8">
    <source>
        <dbReference type="EMBL" id="ABC80088.1"/>
    </source>
</evidence>
<dbReference type="STRING" id="290397.Adeh_0312"/>
<feature type="domain" description="HTH lysR-type" evidence="7">
    <location>
        <begin position="11"/>
        <end position="68"/>
    </location>
</feature>
<dbReference type="HOGENOM" id="CLU_039613_6_4_7"/>
<dbReference type="Pfam" id="PF03466">
    <property type="entry name" value="LysR_substrate"/>
    <property type="match status" value="1"/>
</dbReference>
<comment type="similarity">
    <text evidence="1">Belongs to the LysR transcriptional regulatory family.</text>
</comment>
<dbReference type="GO" id="GO:0003677">
    <property type="term" value="F:DNA binding"/>
    <property type="evidence" value="ECO:0007669"/>
    <property type="project" value="UniProtKB-KW"/>
</dbReference>
<dbReference type="PROSITE" id="PS50931">
    <property type="entry name" value="HTH_LYSR"/>
    <property type="match status" value="1"/>
</dbReference>
<dbReference type="PANTHER" id="PTHR30346:SF26">
    <property type="entry name" value="HYDROGEN PEROXIDE-INDUCIBLE GENES ACTIVATOR"/>
    <property type="match status" value="1"/>
</dbReference>
<proteinExistence type="inferred from homology"/>
<dbReference type="SUPFAM" id="SSF46785">
    <property type="entry name" value="Winged helix' DNA-binding domain"/>
    <property type="match status" value="1"/>
</dbReference>
<organism evidence="8 9">
    <name type="scientific">Anaeromyxobacter dehalogenans (strain 2CP-C)</name>
    <dbReference type="NCBI Taxonomy" id="290397"/>
    <lineage>
        <taxon>Bacteria</taxon>
        <taxon>Pseudomonadati</taxon>
        <taxon>Myxococcota</taxon>
        <taxon>Myxococcia</taxon>
        <taxon>Myxococcales</taxon>
        <taxon>Cystobacterineae</taxon>
        <taxon>Anaeromyxobacteraceae</taxon>
        <taxon>Anaeromyxobacter</taxon>
    </lineage>
</organism>
<evidence type="ECO:0000256" key="4">
    <source>
        <dbReference type="ARBA" id="ARBA00023159"/>
    </source>
</evidence>
<feature type="compositionally biased region" description="Low complexity" evidence="6">
    <location>
        <begin position="302"/>
        <end position="311"/>
    </location>
</feature>
<dbReference type="SUPFAM" id="SSF53850">
    <property type="entry name" value="Periplasmic binding protein-like II"/>
    <property type="match status" value="1"/>
</dbReference>
<dbReference type="Proteomes" id="UP000001935">
    <property type="component" value="Chromosome"/>
</dbReference>
<dbReference type="Gene3D" id="1.10.10.10">
    <property type="entry name" value="Winged helix-like DNA-binding domain superfamily/Winged helix DNA-binding domain"/>
    <property type="match status" value="1"/>
</dbReference>
<evidence type="ECO:0000256" key="3">
    <source>
        <dbReference type="ARBA" id="ARBA00023125"/>
    </source>
</evidence>
<dbReference type="AlphaFoldDB" id="Q2IMQ5"/>
<dbReference type="Gene3D" id="3.40.190.10">
    <property type="entry name" value="Periplasmic binding protein-like II"/>
    <property type="match status" value="2"/>
</dbReference>
<dbReference type="Pfam" id="PF00126">
    <property type="entry name" value="HTH_1"/>
    <property type="match status" value="1"/>
</dbReference>
<evidence type="ECO:0000256" key="6">
    <source>
        <dbReference type="SAM" id="MobiDB-lite"/>
    </source>
</evidence>
<dbReference type="GO" id="GO:0003700">
    <property type="term" value="F:DNA-binding transcription factor activity"/>
    <property type="evidence" value="ECO:0007669"/>
    <property type="project" value="InterPro"/>
</dbReference>
<keyword evidence="4" id="KW-0010">Activator</keyword>
<dbReference type="InterPro" id="IPR000847">
    <property type="entry name" value="LysR_HTH_N"/>
</dbReference>
<dbReference type="InterPro" id="IPR005119">
    <property type="entry name" value="LysR_subst-bd"/>
</dbReference>
<dbReference type="PANTHER" id="PTHR30346">
    <property type="entry name" value="TRANSCRIPTIONAL DUAL REGULATOR HCAR-RELATED"/>
    <property type="match status" value="1"/>
</dbReference>
<keyword evidence="2" id="KW-0805">Transcription regulation</keyword>
<evidence type="ECO:0000259" key="7">
    <source>
        <dbReference type="PROSITE" id="PS50931"/>
    </source>
</evidence>
<evidence type="ECO:0000256" key="1">
    <source>
        <dbReference type="ARBA" id="ARBA00009437"/>
    </source>
</evidence>
<protein>
    <submittedName>
        <fullName evidence="8">Transcriptional regulator, LysR family</fullName>
    </submittedName>
</protein>
<dbReference type="FunFam" id="1.10.10.10:FF:000001">
    <property type="entry name" value="LysR family transcriptional regulator"/>
    <property type="match status" value="1"/>
</dbReference>
<reference evidence="8 9" key="1">
    <citation type="submission" date="2006-01" db="EMBL/GenBank/DDBJ databases">
        <title>Complete sequence of Anaeromyxobacter dehalogenans 2CP-C.</title>
        <authorList>
            <consortium name="US DOE Joint Genome Institute"/>
            <person name="Copeland A."/>
            <person name="Lucas S."/>
            <person name="Lapidus A."/>
            <person name="Barry K."/>
            <person name="Detter J.C."/>
            <person name="Glavina T."/>
            <person name="Hammon N."/>
            <person name="Israni S."/>
            <person name="Pitluck S."/>
            <person name="Brettin T."/>
            <person name="Bruce D."/>
            <person name="Han C."/>
            <person name="Tapia R."/>
            <person name="Gilna P."/>
            <person name="Kiss H."/>
            <person name="Schmutz J."/>
            <person name="Larimer F."/>
            <person name="Land M."/>
            <person name="Kyrpides N."/>
            <person name="Anderson I."/>
            <person name="Sanford R.A."/>
            <person name="Ritalahti K.M."/>
            <person name="Thomas H.S."/>
            <person name="Kirby J.R."/>
            <person name="Zhulin I.B."/>
            <person name="Loeffler F.E."/>
            <person name="Richardson P."/>
        </authorList>
    </citation>
    <scope>NUCLEOTIDE SEQUENCE [LARGE SCALE GENOMIC DNA]</scope>
    <source>
        <strain evidence="8 9">2CP-C</strain>
    </source>
</reference>
<dbReference type="InterPro" id="IPR036388">
    <property type="entry name" value="WH-like_DNA-bd_sf"/>
</dbReference>
<sequence>MAITRLPPHPFSLRQLQYAIAVADTLSFRRAAERCRVAQPSLSTQVAQLESALGVRLFERDRRRVLVTGAGRPLLELMRRLLLQADDLQEAARQAGDPLAGALRVGVIPTISPYLLPAIAPALRDAYPALRLTWLEDRTAELVRSLHAGTLDAALLAVEAELGDVEVAPVARDAFVLATPPGHPLGAARGPASAAELRDASVLLLEDGHCLREQALAFCSRARTRELEYRATSLSTLAQMVAGGAGVTLLPELAVPTETRRADLRLRPFADPAPFRTIALVWRRSSPIAEALRRLAGTVKTAYPAPAGRPAGPERQRPRAPRA</sequence>
<evidence type="ECO:0000256" key="5">
    <source>
        <dbReference type="ARBA" id="ARBA00023163"/>
    </source>
</evidence>
<dbReference type="KEGG" id="ade:Adeh_0312"/>
<evidence type="ECO:0000313" key="9">
    <source>
        <dbReference type="Proteomes" id="UP000001935"/>
    </source>
</evidence>
<name>Q2IMQ5_ANADE</name>
<accession>Q2IMQ5</accession>
<dbReference type="CDD" id="cd08411">
    <property type="entry name" value="PBP2_OxyR"/>
    <property type="match status" value="1"/>
</dbReference>
<keyword evidence="5" id="KW-0804">Transcription</keyword>
<dbReference type="RefSeq" id="WP_011419371.1">
    <property type="nucleotide sequence ID" value="NC_007760.1"/>
</dbReference>
<dbReference type="EMBL" id="CP000251">
    <property type="protein sequence ID" value="ABC80088.1"/>
    <property type="molecule type" value="Genomic_DNA"/>
</dbReference>
<evidence type="ECO:0000256" key="2">
    <source>
        <dbReference type="ARBA" id="ARBA00023015"/>
    </source>
</evidence>